<accession>A0A0D7W4X1</accession>
<keyword evidence="3 6" id="KW-0812">Transmembrane</keyword>
<protein>
    <submittedName>
        <fullName evidence="8">Membrane protein</fullName>
    </submittedName>
</protein>
<dbReference type="Proteomes" id="UP000032361">
    <property type="component" value="Unassembled WGS sequence"/>
</dbReference>
<evidence type="ECO:0000313" key="8">
    <source>
        <dbReference type="EMBL" id="KJD32847.1"/>
    </source>
</evidence>
<evidence type="ECO:0000256" key="3">
    <source>
        <dbReference type="ARBA" id="ARBA00022692"/>
    </source>
</evidence>
<keyword evidence="4 6" id="KW-1133">Transmembrane helix</keyword>
<dbReference type="GO" id="GO:0005886">
    <property type="term" value="C:plasma membrane"/>
    <property type="evidence" value="ECO:0007669"/>
    <property type="project" value="UniProtKB-SubCell"/>
</dbReference>
<dbReference type="Pfam" id="PF12823">
    <property type="entry name" value="DUF3817"/>
    <property type="match status" value="1"/>
</dbReference>
<name>A0A0D7W4X1_9FLAO</name>
<dbReference type="STRING" id="1382798.PK35_07660"/>
<dbReference type="EMBL" id="JTDV01000005">
    <property type="protein sequence ID" value="KJD32847.1"/>
    <property type="molecule type" value="Genomic_DNA"/>
</dbReference>
<feature type="transmembrane region" description="Helical" evidence="6">
    <location>
        <begin position="38"/>
        <end position="58"/>
    </location>
</feature>
<dbReference type="PANTHER" id="PTHR40077">
    <property type="entry name" value="MEMBRANE PROTEIN-RELATED"/>
    <property type="match status" value="1"/>
</dbReference>
<comment type="subcellular location">
    <subcellularLocation>
        <location evidence="1">Cell membrane</location>
        <topology evidence="1">Multi-pass membrane protein</topology>
    </subcellularLocation>
</comment>
<dbReference type="PANTHER" id="PTHR40077:SF2">
    <property type="entry name" value="MEMBRANE PROTEIN"/>
    <property type="match status" value="1"/>
</dbReference>
<evidence type="ECO:0000313" key="9">
    <source>
        <dbReference type="Proteomes" id="UP000032361"/>
    </source>
</evidence>
<organism evidence="8 9">
    <name type="scientific">Neotamlana nanhaiensis</name>
    <dbReference type="NCBI Taxonomy" id="1382798"/>
    <lineage>
        <taxon>Bacteria</taxon>
        <taxon>Pseudomonadati</taxon>
        <taxon>Bacteroidota</taxon>
        <taxon>Flavobacteriia</taxon>
        <taxon>Flavobacteriales</taxon>
        <taxon>Flavobacteriaceae</taxon>
        <taxon>Neotamlana</taxon>
    </lineage>
</organism>
<dbReference type="InterPro" id="IPR023845">
    <property type="entry name" value="DUF3817_TM"/>
</dbReference>
<keyword evidence="2" id="KW-1003">Cell membrane</keyword>
<keyword evidence="5 6" id="KW-0472">Membrane</keyword>
<feature type="domain" description="DUF3817" evidence="7">
    <location>
        <begin position="7"/>
        <end position="91"/>
    </location>
</feature>
<reference evidence="8 9" key="1">
    <citation type="journal article" date="2015" name="Antonie Van Leeuwenhoek">
        <title>Tamlana nanhaiensis sp. nov., isolated from surface seawater collected from the South China Sea.</title>
        <authorList>
            <person name="Liu X."/>
            <person name="Lai Q."/>
            <person name="Du Y."/>
            <person name="Li G."/>
            <person name="Sun F."/>
            <person name="Shao Z."/>
        </authorList>
    </citation>
    <scope>NUCLEOTIDE SEQUENCE [LARGE SCALE GENOMIC DNA]</scope>
    <source>
        <strain evidence="8 9">FHC16</strain>
    </source>
</reference>
<proteinExistence type="predicted"/>
<dbReference type="OrthoDB" id="1121311at2"/>
<evidence type="ECO:0000256" key="6">
    <source>
        <dbReference type="SAM" id="Phobius"/>
    </source>
</evidence>
<feature type="transmembrane region" description="Helical" evidence="6">
    <location>
        <begin position="70"/>
        <end position="87"/>
    </location>
</feature>
<sequence>MFSFKNIFRLVAFLEGVSYILLLFIATPIKYISGNPEYVKLLGMPHGILFMLYVVFAFMLKSDYKWNTKTFLLVLVASVIPFGTFYIDHKYLKPAVK</sequence>
<dbReference type="AlphaFoldDB" id="A0A0D7W4X1"/>
<evidence type="ECO:0000256" key="1">
    <source>
        <dbReference type="ARBA" id="ARBA00004651"/>
    </source>
</evidence>
<feature type="transmembrane region" description="Helical" evidence="6">
    <location>
        <begin position="7"/>
        <end position="26"/>
    </location>
</feature>
<gene>
    <name evidence="8" type="ORF">PK35_07660</name>
</gene>
<evidence type="ECO:0000259" key="7">
    <source>
        <dbReference type="Pfam" id="PF12823"/>
    </source>
</evidence>
<evidence type="ECO:0000256" key="2">
    <source>
        <dbReference type="ARBA" id="ARBA00022475"/>
    </source>
</evidence>
<dbReference type="RefSeq" id="WP_044626119.1">
    <property type="nucleotide sequence ID" value="NZ_JTDV01000005.1"/>
</dbReference>
<keyword evidence="9" id="KW-1185">Reference proteome</keyword>
<dbReference type="PATRIC" id="fig|1382798.3.peg.2872"/>
<dbReference type="NCBIfam" id="TIGR03954">
    <property type="entry name" value="integ_memb_HG"/>
    <property type="match status" value="1"/>
</dbReference>
<evidence type="ECO:0000256" key="5">
    <source>
        <dbReference type="ARBA" id="ARBA00023136"/>
    </source>
</evidence>
<comment type="caution">
    <text evidence="8">The sequence shown here is derived from an EMBL/GenBank/DDBJ whole genome shotgun (WGS) entry which is preliminary data.</text>
</comment>
<evidence type="ECO:0000256" key="4">
    <source>
        <dbReference type="ARBA" id="ARBA00022989"/>
    </source>
</evidence>